<gene>
    <name evidence="4" type="ORF">ACEZDE_22135</name>
</gene>
<sequence length="427" mass="44001">METALAEFTDLVDGSAPSRDERLRVYRALGRGEAAEGRSLDALQAAFRTGARVAWRRYARVARRVGLGPDLLVVVAEAIFTHIDEMASASVRGYNEAKTDEPGAFVRRRRALLDLIVTAAPGPAVAQAAADADWPLPAWVACVALSPAGSGAGNGAGGTRTGTGTGGNGAGTGRAVGNGAGIGGVGLGTGTGSGLSPNLELGLGPGANPTGTGLRSLPGGILSEPDGPAPFLLLPDPARLLTDPHLRTTLADRGAVVGPTVPLELAADSLRWARAAHATTQRTNPGTSAGPDRPGPGPNPGTATVARPAPRTVDDRLAELLLLGDPPLVRLMAARRLSPLSPLTPKQSERLGATLLAWLQTNRGTAPEVATRLGIHPQTARQRLHRVQQLFGPALSDPDARFELEVALRGRLLAAEPGRNSHEGVDE</sequence>
<dbReference type="InterPro" id="IPR051448">
    <property type="entry name" value="CdaR-like_regulators"/>
</dbReference>
<evidence type="ECO:0000259" key="2">
    <source>
        <dbReference type="Pfam" id="PF13556"/>
    </source>
</evidence>
<dbReference type="Proteomes" id="UP001592531">
    <property type="component" value="Unassembled WGS sequence"/>
</dbReference>
<evidence type="ECO:0000313" key="4">
    <source>
        <dbReference type="EMBL" id="MFC1419311.1"/>
    </source>
</evidence>
<dbReference type="EMBL" id="JBHFAB010000017">
    <property type="protein sequence ID" value="MFC1419311.1"/>
    <property type="molecule type" value="Genomic_DNA"/>
</dbReference>
<dbReference type="InterPro" id="IPR025736">
    <property type="entry name" value="PucR_C-HTH_dom"/>
</dbReference>
<name>A0ABV6VZY0_9ACTN</name>
<feature type="domain" description="PucR-like N-terminal" evidence="3">
    <location>
        <begin position="2"/>
        <end position="117"/>
    </location>
</feature>
<dbReference type="RefSeq" id="WP_380538493.1">
    <property type="nucleotide sequence ID" value="NZ_JBHFAB010000017.1"/>
</dbReference>
<organism evidence="4 5">
    <name type="scientific">Streptacidiphilus cavernicola</name>
    <dbReference type="NCBI Taxonomy" id="3342716"/>
    <lineage>
        <taxon>Bacteria</taxon>
        <taxon>Bacillati</taxon>
        <taxon>Actinomycetota</taxon>
        <taxon>Actinomycetes</taxon>
        <taxon>Kitasatosporales</taxon>
        <taxon>Streptomycetaceae</taxon>
        <taxon>Streptacidiphilus</taxon>
    </lineage>
</organism>
<comment type="caution">
    <text evidence="4">The sequence shown here is derived from an EMBL/GenBank/DDBJ whole genome shotgun (WGS) entry which is preliminary data.</text>
</comment>
<evidence type="ECO:0000313" key="5">
    <source>
        <dbReference type="Proteomes" id="UP001592531"/>
    </source>
</evidence>
<proteinExistence type="predicted"/>
<feature type="domain" description="PucR C-terminal helix-turn-helix" evidence="2">
    <location>
        <begin position="353"/>
        <end position="409"/>
    </location>
</feature>
<feature type="compositionally biased region" description="Polar residues" evidence="1">
    <location>
        <begin position="278"/>
        <end position="287"/>
    </location>
</feature>
<evidence type="ECO:0000259" key="3">
    <source>
        <dbReference type="Pfam" id="PF25906"/>
    </source>
</evidence>
<dbReference type="Pfam" id="PF25906">
    <property type="entry name" value="PucR-like_N"/>
    <property type="match status" value="1"/>
</dbReference>
<dbReference type="Pfam" id="PF13556">
    <property type="entry name" value="HTH_30"/>
    <property type="match status" value="1"/>
</dbReference>
<dbReference type="PANTHER" id="PTHR33744:SF1">
    <property type="entry name" value="DNA-BINDING TRANSCRIPTIONAL ACTIVATOR ADER"/>
    <property type="match status" value="1"/>
</dbReference>
<protein>
    <submittedName>
        <fullName evidence="4">Helix-turn-helix domain-containing protein</fullName>
    </submittedName>
</protein>
<keyword evidence="5" id="KW-1185">Reference proteome</keyword>
<dbReference type="InterPro" id="IPR042070">
    <property type="entry name" value="PucR_C-HTH_sf"/>
</dbReference>
<feature type="region of interest" description="Disordered" evidence="1">
    <location>
        <begin position="277"/>
        <end position="310"/>
    </location>
</feature>
<dbReference type="Gene3D" id="1.10.10.2840">
    <property type="entry name" value="PucR C-terminal helix-turn-helix domain"/>
    <property type="match status" value="1"/>
</dbReference>
<reference evidence="4 5" key="1">
    <citation type="submission" date="2024-09" db="EMBL/GenBank/DDBJ databases">
        <authorList>
            <person name="Lee S.D."/>
        </authorList>
    </citation>
    <scope>NUCLEOTIDE SEQUENCE [LARGE SCALE GENOMIC DNA]</scope>
    <source>
        <strain evidence="4 5">N8-3</strain>
    </source>
</reference>
<accession>A0ABV6VZY0</accession>
<evidence type="ECO:0000256" key="1">
    <source>
        <dbReference type="SAM" id="MobiDB-lite"/>
    </source>
</evidence>
<dbReference type="InterPro" id="IPR058663">
    <property type="entry name" value="PucR-like_N"/>
</dbReference>
<dbReference type="PANTHER" id="PTHR33744">
    <property type="entry name" value="CARBOHYDRATE DIACID REGULATOR"/>
    <property type="match status" value="1"/>
</dbReference>